<dbReference type="EMBL" id="CP147247">
    <property type="protein sequence ID" value="WYJ89159.1"/>
    <property type="molecule type" value="Genomic_DNA"/>
</dbReference>
<protein>
    <submittedName>
        <fullName evidence="1">Uncharacterized protein</fullName>
    </submittedName>
</protein>
<keyword evidence="3" id="KW-1185">Reference proteome</keyword>
<gene>
    <name evidence="2" type="ORF">A5888_000878</name>
    <name evidence="1" type="ORF">A5888_000896</name>
</gene>
<evidence type="ECO:0000313" key="3">
    <source>
        <dbReference type="Proteomes" id="UP000195141"/>
    </source>
</evidence>
<dbReference type="Proteomes" id="UP000195141">
    <property type="component" value="Chromosome"/>
</dbReference>
<name>A0A242KD52_9ENTE</name>
<dbReference type="RefSeq" id="WP_086347993.1">
    <property type="nucleotide sequence ID" value="NZ_CP147247.1"/>
</dbReference>
<dbReference type="EMBL" id="NGMM01000001">
    <property type="protein sequence ID" value="OTP19082.1"/>
    <property type="molecule type" value="Genomic_DNA"/>
</dbReference>
<evidence type="ECO:0000313" key="2">
    <source>
        <dbReference type="EMBL" id="WYJ89159.1"/>
    </source>
</evidence>
<dbReference type="AlphaFoldDB" id="A0A242KD52"/>
<accession>A0A242KD52</accession>
<evidence type="ECO:0000313" key="1">
    <source>
        <dbReference type="EMBL" id="OTP19082.1"/>
    </source>
</evidence>
<dbReference type="OrthoDB" id="1954413at2"/>
<reference evidence="1" key="1">
    <citation type="submission" date="2017-05" db="EMBL/GenBank/DDBJ databases">
        <title>The Genome Sequence of Enterococcus sp. 9E7_DIV0242.</title>
        <authorList>
            <consortium name="The Broad Institute Genomics Platform"/>
            <consortium name="The Broad Institute Genomic Center for Infectious Diseases"/>
            <person name="Earl A."/>
            <person name="Manson A."/>
            <person name="Schwartman J."/>
            <person name="Gilmore M."/>
            <person name="Abouelleil A."/>
            <person name="Cao P."/>
            <person name="Chapman S."/>
            <person name="Cusick C."/>
            <person name="Shea T."/>
            <person name="Young S."/>
            <person name="Neafsey D."/>
            <person name="Nusbaum C."/>
            <person name="Birren B."/>
        </authorList>
    </citation>
    <scope>NUCLEOTIDE SEQUENCE [LARGE SCALE GENOMIC DNA]</scope>
    <source>
        <strain evidence="1">9E7_DIV0242</strain>
    </source>
</reference>
<sequence>MNKNHDLSSSRKNVNGKQVSTKVLEITNANILQVEVGTTGYRGGDTGHGGRTYFAIRDLAATDLEADVKKDVYGTVSAVEIELGGDTELETFIEGLEFAVKVLKEQSGK</sequence>
<organism evidence="1">
    <name type="scientific">Candidatus Enterococcus clewellii</name>
    <dbReference type="NCBI Taxonomy" id="1834193"/>
    <lineage>
        <taxon>Bacteria</taxon>
        <taxon>Bacillati</taxon>
        <taxon>Bacillota</taxon>
        <taxon>Bacilli</taxon>
        <taxon>Lactobacillales</taxon>
        <taxon>Enterococcaceae</taxon>
        <taxon>Enterococcus</taxon>
    </lineage>
</organism>
<reference evidence="2" key="2">
    <citation type="submission" date="2017-05" db="EMBL/GenBank/DDBJ databases">
        <authorList>
            <consortium name="The Broad Institute Genomics Platform"/>
            <consortium name="The Broad Institute Genomic Center for Infectious Diseases"/>
            <person name="Earl A."/>
            <person name="Manson A."/>
            <person name="Schwartman J."/>
            <person name="Gilmore M."/>
            <person name="Abouelleil A."/>
            <person name="Cao P."/>
            <person name="Chapman S."/>
            <person name="Cusick C."/>
            <person name="Shea T."/>
            <person name="Young S."/>
            <person name="Neafsey D."/>
            <person name="Nusbaum C."/>
            <person name="Birren B."/>
        </authorList>
    </citation>
    <scope>NUCLEOTIDE SEQUENCE</scope>
    <source>
        <strain evidence="2">9E7_DIV0242</strain>
    </source>
</reference>
<proteinExistence type="predicted"/>
<reference evidence="2" key="3">
    <citation type="submission" date="2024-03" db="EMBL/GenBank/DDBJ databases">
        <title>The Genome Sequence of Enterococcus sp. DIV0242b.</title>
        <authorList>
            <consortium name="The Broad Institute Genomics Platform"/>
            <consortium name="The Broad Institute Microbial Omics Core"/>
            <consortium name="The Broad Institute Genomic Center for Infectious Diseases"/>
            <person name="Earl A."/>
            <person name="Manson A."/>
            <person name="Gilmore M."/>
            <person name="Schwartman J."/>
            <person name="Shea T."/>
            <person name="Abouelleil A."/>
            <person name="Cao P."/>
            <person name="Chapman S."/>
            <person name="Cusick C."/>
            <person name="Young S."/>
            <person name="Neafsey D."/>
            <person name="Nusbaum C."/>
            <person name="Birren B."/>
        </authorList>
    </citation>
    <scope>NUCLEOTIDE SEQUENCE</scope>
    <source>
        <strain evidence="2">9E7_DIV0242</strain>
    </source>
</reference>